<dbReference type="PIRSF" id="PIRSF039096">
    <property type="entry name" value="p16-ARC"/>
    <property type="match status" value="1"/>
</dbReference>
<dbReference type="SUPFAM" id="SSF69103">
    <property type="entry name" value="Arp2/3 complex 16 kDa subunit ARPC5"/>
    <property type="match status" value="1"/>
</dbReference>
<sequence>MSHRKLAIDGHDAEQEQIAQQIQYLSTKTSAEVAALVDQKAAAVRALITRGSTLEALERALVDAPYGRGMEPAQAANALLVNEILMATRAQDVAQVVAGLPEDERDVLLKYVYHGLARPAEFNCGVLLAWHERIVEAAGLGSIVRVMSDRRTI</sequence>
<gene>
    <name evidence="8" type="primary">ARC15</name>
    <name evidence="8" type="ORF">LPJ53_002508</name>
</gene>
<comment type="function">
    <text evidence="7">Functions as component of the Arp2/3 complex which is involved in regulation of actin polymerization and together with an activating nucleation-promoting factor (NPF) mediates the formation of branched actin networks. Arp2/3 complex plays a critical role in the control of cell morphogenesis via the modulation of cell polarity development.</text>
</comment>
<evidence type="ECO:0000256" key="5">
    <source>
        <dbReference type="ARBA" id="ARBA00040214"/>
    </source>
</evidence>
<name>A0A9W8CRS9_9FUNG</name>
<protein>
    <recommendedName>
        <fullName evidence="5 7">Actin-related protein 2/3 complex subunit 5</fullName>
    </recommendedName>
</protein>
<dbReference type="InterPro" id="IPR006789">
    <property type="entry name" value="ARPC5"/>
</dbReference>
<evidence type="ECO:0000256" key="7">
    <source>
        <dbReference type="RuleBase" id="RU004301"/>
    </source>
</evidence>
<dbReference type="GO" id="GO:0030833">
    <property type="term" value="P:regulation of actin filament polymerization"/>
    <property type="evidence" value="ECO:0007669"/>
    <property type="project" value="InterPro"/>
</dbReference>
<keyword evidence="9" id="KW-1185">Reference proteome</keyword>
<dbReference type="GO" id="GO:0034314">
    <property type="term" value="P:Arp2/3 complex-mediated actin nucleation"/>
    <property type="evidence" value="ECO:0007669"/>
    <property type="project" value="InterPro"/>
</dbReference>
<dbReference type="OrthoDB" id="429520at2759"/>
<proteinExistence type="inferred from homology"/>
<dbReference type="InterPro" id="IPR036743">
    <property type="entry name" value="ARPC5_sf"/>
</dbReference>
<evidence type="ECO:0000256" key="2">
    <source>
        <dbReference type="ARBA" id="ARBA00006084"/>
    </source>
</evidence>
<dbReference type="GO" id="GO:0044396">
    <property type="term" value="P:actin cortical patch organization"/>
    <property type="evidence" value="ECO:0007669"/>
    <property type="project" value="UniProtKB-ARBA"/>
</dbReference>
<evidence type="ECO:0000256" key="3">
    <source>
        <dbReference type="ARBA" id="ARBA00022490"/>
    </source>
</evidence>
<dbReference type="PANTHER" id="PTHR12644">
    <property type="entry name" value="ARP2/3 COMPLEX 16 KD SUBUNIT P16-ARC"/>
    <property type="match status" value="1"/>
</dbReference>
<organism evidence="8 9">
    <name type="scientific">Coemansia erecta</name>
    <dbReference type="NCBI Taxonomy" id="147472"/>
    <lineage>
        <taxon>Eukaryota</taxon>
        <taxon>Fungi</taxon>
        <taxon>Fungi incertae sedis</taxon>
        <taxon>Zoopagomycota</taxon>
        <taxon>Kickxellomycotina</taxon>
        <taxon>Kickxellomycetes</taxon>
        <taxon>Kickxellales</taxon>
        <taxon>Kickxellaceae</taxon>
        <taxon>Coemansia</taxon>
    </lineage>
</organism>
<evidence type="ECO:0000256" key="6">
    <source>
        <dbReference type="ARBA" id="ARBA00060329"/>
    </source>
</evidence>
<comment type="caution">
    <text evidence="8">The sequence shown here is derived from an EMBL/GenBank/DDBJ whole genome shotgun (WGS) entry which is preliminary data.</text>
</comment>
<accession>A0A9W8CRS9</accession>
<comment type="subcellular location">
    <subcellularLocation>
        <location evidence="1">Cytoplasm</location>
        <location evidence="1">Cytoskeleton</location>
    </subcellularLocation>
</comment>
<comment type="similarity">
    <text evidence="2 7">Belongs to the ARPC5 family.</text>
</comment>
<dbReference type="Gene3D" id="1.25.40.190">
    <property type="entry name" value="Actin-related protein 2/3 complex subunit 5"/>
    <property type="match status" value="1"/>
</dbReference>
<dbReference type="AlphaFoldDB" id="A0A9W8CRS9"/>
<keyword evidence="4 7" id="KW-0206">Cytoskeleton</keyword>
<dbReference type="GO" id="GO:0005885">
    <property type="term" value="C:Arp2/3 protein complex"/>
    <property type="evidence" value="ECO:0007669"/>
    <property type="project" value="InterPro"/>
</dbReference>
<reference evidence="8" key="1">
    <citation type="submission" date="2022-07" db="EMBL/GenBank/DDBJ databases">
        <title>Phylogenomic reconstructions and comparative analyses of Kickxellomycotina fungi.</title>
        <authorList>
            <person name="Reynolds N.K."/>
            <person name="Stajich J.E."/>
            <person name="Barry K."/>
            <person name="Grigoriev I.V."/>
            <person name="Crous P."/>
            <person name="Smith M.E."/>
        </authorList>
    </citation>
    <scope>NUCLEOTIDE SEQUENCE</scope>
    <source>
        <strain evidence="8">NBRC 32514</strain>
    </source>
</reference>
<dbReference type="FunFam" id="1.25.40.190:FF:000003">
    <property type="entry name" value="Actin-related protein 2/3 complex subunit 5"/>
    <property type="match status" value="1"/>
</dbReference>
<evidence type="ECO:0000313" key="9">
    <source>
        <dbReference type="Proteomes" id="UP001149813"/>
    </source>
</evidence>
<dbReference type="Proteomes" id="UP001149813">
    <property type="component" value="Unassembled WGS sequence"/>
</dbReference>
<keyword evidence="3" id="KW-0963">Cytoplasm</keyword>
<evidence type="ECO:0000256" key="4">
    <source>
        <dbReference type="ARBA" id="ARBA00023212"/>
    </source>
</evidence>
<evidence type="ECO:0000256" key="1">
    <source>
        <dbReference type="ARBA" id="ARBA00004245"/>
    </source>
</evidence>
<evidence type="ECO:0000313" key="8">
    <source>
        <dbReference type="EMBL" id="KAJ1723144.1"/>
    </source>
</evidence>
<comment type="function">
    <text evidence="6">Functions as a component of the Arp2/3 complex which is involved in regulation of actin polymerization and together with an activating nucleation-promoting factor (NPF) mediates the formation of branched actin networks.</text>
</comment>
<dbReference type="EMBL" id="JANBOJ010000079">
    <property type="protein sequence ID" value="KAJ1723144.1"/>
    <property type="molecule type" value="Genomic_DNA"/>
</dbReference>
<dbReference type="Pfam" id="PF04699">
    <property type="entry name" value="P16-Arc"/>
    <property type="match status" value="1"/>
</dbReference>